<sequence>MAIVSSEIRLPRTRSSTRDFRSSARPRGIAKETEEIVRTGGYRTETGRDVGIRTAVDAAVAGTRMYGPAPVAVPPATKGRRDPRRTGAAGAPAARVTASRTAP</sequence>
<organism evidence="1 2">
    <name type="scientific">Streptomyces scopuliridis</name>
    <dbReference type="NCBI Taxonomy" id="452529"/>
    <lineage>
        <taxon>Bacteria</taxon>
        <taxon>Bacillati</taxon>
        <taxon>Actinomycetota</taxon>
        <taxon>Actinomycetes</taxon>
        <taxon>Kitasatosporales</taxon>
        <taxon>Streptomycetaceae</taxon>
        <taxon>Streptomyces</taxon>
    </lineage>
</organism>
<protein>
    <submittedName>
        <fullName evidence="1">DUF2263 domain-containing protein</fullName>
    </submittedName>
</protein>
<gene>
    <name evidence="1" type="ORF">OG835_37785</name>
</gene>
<reference evidence="1" key="1">
    <citation type="submission" date="2022-10" db="EMBL/GenBank/DDBJ databases">
        <title>The complete genomes of actinobacterial strains from the NBC collection.</title>
        <authorList>
            <person name="Joergensen T.S."/>
            <person name="Alvarez Arevalo M."/>
            <person name="Sterndorff E.B."/>
            <person name="Faurdal D."/>
            <person name="Vuksanovic O."/>
            <person name="Mourched A.-S."/>
            <person name="Charusanti P."/>
            <person name="Shaw S."/>
            <person name="Blin K."/>
            <person name="Weber T."/>
        </authorList>
    </citation>
    <scope>NUCLEOTIDE SEQUENCE</scope>
    <source>
        <strain evidence="1">NBC 01771</strain>
    </source>
</reference>
<evidence type="ECO:0000313" key="2">
    <source>
        <dbReference type="Proteomes" id="UP001348369"/>
    </source>
</evidence>
<proteinExistence type="predicted"/>
<evidence type="ECO:0000313" key="1">
    <source>
        <dbReference type="EMBL" id="WSC02196.1"/>
    </source>
</evidence>
<accession>A0ACD4ZVL0</accession>
<dbReference type="EMBL" id="CP109109">
    <property type="protein sequence ID" value="WSC02196.1"/>
    <property type="molecule type" value="Genomic_DNA"/>
</dbReference>
<keyword evidence="2" id="KW-1185">Reference proteome</keyword>
<dbReference type="Proteomes" id="UP001348369">
    <property type="component" value="Chromosome"/>
</dbReference>
<name>A0ACD4ZVL0_9ACTN</name>